<dbReference type="Proteomes" id="UP000023152">
    <property type="component" value="Unassembled WGS sequence"/>
</dbReference>
<dbReference type="EMBL" id="ASPP01003413">
    <property type="protein sequence ID" value="ETO33407.1"/>
    <property type="molecule type" value="Genomic_DNA"/>
</dbReference>
<reference evidence="3 4" key="1">
    <citation type="journal article" date="2013" name="Curr. Biol.">
        <title>The Genome of the Foraminiferan Reticulomyxa filosa.</title>
        <authorList>
            <person name="Glockner G."/>
            <person name="Hulsmann N."/>
            <person name="Schleicher M."/>
            <person name="Noegel A.A."/>
            <person name="Eichinger L."/>
            <person name="Gallinger C."/>
            <person name="Pawlowski J."/>
            <person name="Sierra R."/>
            <person name="Euteneuer U."/>
            <person name="Pillet L."/>
            <person name="Moustafa A."/>
            <person name="Platzer M."/>
            <person name="Groth M."/>
            <person name="Szafranski K."/>
            <person name="Schliwa M."/>
        </authorList>
    </citation>
    <scope>NUCLEOTIDE SEQUENCE [LARGE SCALE GENOMIC DNA]</scope>
</reference>
<name>X6P708_RETFI</name>
<keyword evidence="2" id="KW-0472">Membrane</keyword>
<accession>X6P708</accession>
<feature type="non-terminal residue" evidence="3">
    <location>
        <position position="195"/>
    </location>
</feature>
<keyword evidence="4" id="KW-1185">Reference proteome</keyword>
<protein>
    <submittedName>
        <fullName evidence="3">Uncharacterized protein</fullName>
    </submittedName>
</protein>
<evidence type="ECO:0000256" key="1">
    <source>
        <dbReference type="SAM" id="MobiDB-lite"/>
    </source>
</evidence>
<feature type="transmembrane region" description="Helical" evidence="2">
    <location>
        <begin position="143"/>
        <end position="164"/>
    </location>
</feature>
<feature type="compositionally biased region" description="Polar residues" evidence="1">
    <location>
        <begin position="181"/>
        <end position="195"/>
    </location>
</feature>
<proteinExistence type="predicted"/>
<comment type="caution">
    <text evidence="3">The sequence shown here is derived from an EMBL/GenBank/DDBJ whole genome shotgun (WGS) entry which is preliminary data.</text>
</comment>
<keyword evidence="2" id="KW-0812">Transmembrane</keyword>
<dbReference type="AlphaFoldDB" id="X6P708"/>
<evidence type="ECO:0000256" key="2">
    <source>
        <dbReference type="SAM" id="Phobius"/>
    </source>
</evidence>
<gene>
    <name evidence="3" type="ORF">RFI_03701</name>
</gene>
<evidence type="ECO:0000313" key="4">
    <source>
        <dbReference type="Proteomes" id="UP000023152"/>
    </source>
</evidence>
<sequence>MKKKSSQDCQFVFFKKKKKSEIKKRYIFQEKTLVRMNELHRIESTVNQAFNQFPDIEESIKRFLQEAVIQLYQLALTTGENDKNLTAAQKQLKVSFERDIEWMRKKSKRRGEVEKKKDWSIKSTDPFDRCLQEEHQLRLLREWLSNIITPSMLPLFVIVLIKLMESMANNNPLDNIKNNNTQPNWNTTGHNESRM</sequence>
<organism evidence="3 4">
    <name type="scientific">Reticulomyxa filosa</name>
    <dbReference type="NCBI Taxonomy" id="46433"/>
    <lineage>
        <taxon>Eukaryota</taxon>
        <taxon>Sar</taxon>
        <taxon>Rhizaria</taxon>
        <taxon>Retaria</taxon>
        <taxon>Foraminifera</taxon>
        <taxon>Monothalamids</taxon>
        <taxon>Reticulomyxidae</taxon>
        <taxon>Reticulomyxa</taxon>
    </lineage>
</organism>
<feature type="region of interest" description="Disordered" evidence="1">
    <location>
        <begin position="173"/>
        <end position="195"/>
    </location>
</feature>
<keyword evidence="2" id="KW-1133">Transmembrane helix</keyword>
<evidence type="ECO:0000313" key="3">
    <source>
        <dbReference type="EMBL" id="ETO33407.1"/>
    </source>
</evidence>